<reference evidence="2 3" key="1">
    <citation type="submission" date="2018-06" db="EMBL/GenBank/DDBJ databases">
        <title>Complete Genomes of Monosporascus.</title>
        <authorList>
            <person name="Robinson A.J."/>
            <person name="Natvig D.O."/>
        </authorList>
    </citation>
    <scope>NUCLEOTIDE SEQUENCE [LARGE SCALE GENOMIC DNA]</scope>
    <source>
        <strain evidence="2 3">CBS 609.92</strain>
    </source>
</reference>
<accession>A0ABY0HH37</accession>
<name>A0ABY0HH37_9PEZI</name>
<dbReference type="Proteomes" id="UP000294003">
    <property type="component" value="Unassembled WGS sequence"/>
</dbReference>
<comment type="caution">
    <text evidence="2">The sequence shown here is derived from an EMBL/GenBank/DDBJ whole genome shotgun (WGS) entry which is preliminary data.</text>
</comment>
<feature type="compositionally biased region" description="Polar residues" evidence="1">
    <location>
        <begin position="46"/>
        <end position="59"/>
    </location>
</feature>
<evidence type="ECO:0000256" key="1">
    <source>
        <dbReference type="SAM" id="MobiDB-lite"/>
    </source>
</evidence>
<proteinExistence type="predicted"/>
<protein>
    <submittedName>
        <fullName evidence="2">Uncharacterized protein</fullName>
    </submittedName>
</protein>
<sequence length="100" mass="10744">MDHRLLPGGQAFEAVDGAWLPVAKAVLDVTLHAHVDGAICDSVLASQGEENSGPEQPSQGRRKLSVKARRRQENQEAVDTQTTMSKEITGHTVRKAASEA</sequence>
<feature type="region of interest" description="Disordered" evidence="1">
    <location>
        <begin position="46"/>
        <end position="100"/>
    </location>
</feature>
<feature type="compositionally biased region" description="Polar residues" evidence="1">
    <location>
        <begin position="75"/>
        <end position="86"/>
    </location>
</feature>
<feature type="compositionally biased region" description="Basic residues" evidence="1">
    <location>
        <begin position="60"/>
        <end position="70"/>
    </location>
</feature>
<dbReference type="EMBL" id="QJNS01000022">
    <property type="protein sequence ID" value="RYO92966.1"/>
    <property type="molecule type" value="Genomic_DNA"/>
</dbReference>
<gene>
    <name evidence="2" type="ORF">DL762_001328</name>
</gene>
<keyword evidence="3" id="KW-1185">Reference proteome</keyword>
<evidence type="ECO:0000313" key="3">
    <source>
        <dbReference type="Proteomes" id="UP000294003"/>
    </source>
</evidence>
<evidence type="ECO:0000313" key="2">
    <source>
        <dbReference type="EMBL" id="RYO92966.1"/>
    </source>
</evidence>
<organism evidence="2 3">
    <name type="scientific">Monosporascus cannonballus</name>
    <dbReference type="NCBI Taxonomy" id="155416"/>
    <lineage>
        <taxon>Eukaryota</taxon>
        <taxon>Fungi</taxon>
        <taxon>Dikarya</taxon>
        <taxon>Ascomycota</taxon>
        <taxon>Pezizomycotina</taxon>
        <taxon>Sordariomycetes</taxon>
        <taxon>Xylariomycetidae</taxon>
        <taxon>Xylariales</taxon>
        <taxon>Xylariales incertae sedis</taxon>
        <taxon>Monosporascus</taxon>
    </lineage>
</organism>